<evidence type="ECO:0000256" key="3">
    <source>
        <dbReference type="SAM" id="Phobius"/>
    </source>
</evidence>
<sequence length="564" mass="61538">MVRGFAALLGTLLAALMLLAAPPAHAQIANLGAGQVGRPLSVCVLRAQPGDDPARVIRQPQRFDCTTKQTDFGPGDYWVISNPIGEYSSFDNPLVARLGSVWQKRLALHVLHADGSLTTMADDNRGITRRIQLGAIVEYPLPHTHSAIQRLMWKVEGAGNLRGIVVGPRLADKAQSDRSNLVMAAIYSGFGGLALALLVYNFALWASLRHRFQLAYCLMVAALMAYAFTSSGAMAWLVPDIANNDRLRLNYLLLTLACSSALLFARAFFEEHVFGPRLRLTIRITVAVLTGTGFLFVLFAPLGIQFVDRVYSWVFFGVLICVSATLWSAWRGRSNFLWVFALAWALPIFAASLRTLANLGLIRWNFWLDNSTILSMAAEALISSVAIAYRIRLLSRERDAAVAAETVARRLADTDPLTGLLNRRSFLSQAIGRPGAQTLLILDLDHFKQVNDTLGHDGGDEVLRVVARTLRTVAPANALIARFGGEEFALVTEMAEPIDPNVILARLRATRMPFDLRVTASIGSATGPLNAEPDWKALYRAADTALFAAKSAGRDRARSASKAA</sequence>
<dbReference type="GO" id="GO:0043709">
    <property type="term" value="P:cell adhesion involved in single-species biofilm formation"/>
    <property type="evidence" value="ECO:0007669"/>
    <property type="project" value="TreeGrafter"/>
</dbReference>
<dbReference type="KEGG" id="skr:BRX40_09795"/>
<dbReference type="GeneID" id="44132852"/>
<dbReference type="EMBL" id="QQWO01000011">
    <property type="protein sequence ID" value="RSV01863.1"/>
    <property type="molecule type" value="Genomic_DNA"/>
</dbReference>
<dbReference type="GO" id="GO:0052621">
    <property type="term" value="F:diguanylate cyclase activity"/>
    <property type="evidence" value="ECO:0007669"/>
    <property type="project" value="UniProtKB-EC"/>
</dbReference>
<feature type="transmembrane region" description="Helical" evidence="3">
    <location>
        <begin position="249"/>
        <end position="269"/>
    </location>
</feature>
<feature type="transmembrane region" description="Helical" evidence="3">
    <location>
        <begin position="336"/>
        <end position="353"/>
    </location>
</feature>
<evidence type="ECO:0000313" key="9">
    <source>
        <dbReference type="Proteomes" id="UP000185161"/>
    </source>
</evidence>
<dbReference type="Proteomes" id="UP000287746">
    <property type="component" value="Unassembled WGS sequence"/>
</dbReference>
<proteinExistence type="predicted"/>
<dbReference type="PANTHER" id="PTHR45138:SF9">
    <property type="entry name" value="DIGUANYLATE CYCLASE DGCM-RELATED"/>
    <property type="match status" value="1"/>
</dbReference>
<dbReference type="Gene3D" id="3.30.70.270">
    <property type="match status" value="1"/>
</dbReference>
<evidence type="ECO:0000259" key="5">
    <source>
        <dbReference type="PROSITE" id="PS50887"/>
    </source>
</evidence>
<feature type="domain" description="GGDEF" evidence="5">
    <location>
        <begin position="435"/>
        <end position="562"/>
    </location>
</feature>
<dbReference type="PROSITE" id="PS50887">
    <property type="entry name" value="GGDEF"/>
    <property type="match status" value="1"/>
</dbReference>
<dbReference type="OrthoDB" id="9759607at2"/>
<dbReference type="CDD" id="cd01949">
    <property type="entry name" value="GGDEF"/>
    <property type="match status" value="1"/>
</dbReference>
<evidence type="ECO:0000256" key="2">
    <source>
        <dbReference type="ARBA" id="ARBA00034247"/>
    </source>
</evidence>
<keyword evidence="3" id="KW-0812">Transmembrane</keyword>
<evidence type="ECO:0000313" key="8">
    <source>
        <dbReference type="EMBL" id="RSY77575.1"/>
    </source>
</evidence>
<dbReference type="STRING" id="93064.BRX40_09795"/>
<dbReference type="EMBL" id="QQYZ01000030">
    <property type="protein sequence ID" value="RSY77575.1"/>
    <property type="molecule type" value="Genomic_DNA"/>
</dbReference>
<comment type="catalytic activity">
    <reaction evidence="2">
        <text>2 GTP = 3',3'-c-di-GMP + 2 diphosphate</text>
        <dbReference type="Rhea" id="RHEA:24898"/>
        <dbReference type="ChEBI" id="CHEBI:33019"/>
        <dbReference type="ChEBI" id="CHEBI:37565"/>
        <dbReference type="ChEBI" id="CHEBI:58805"/>
        <dbReference type="EC" id="2.7.7.65"/>
    </reaction>
</comment>
<feature type="transmembrane region" description="Helical" evidence="3">
    <location>
        <begin position="373"/>
        <end position="391"/>
    </location>
</feature>
<dbReference type="GO" id="GO:1902201">
    <property type="term" value="P:negative regulation of bacterial-type flagellum-dependent cell motility"/>
    <property type="evidence" value="ECO:0007669"/>
    <property type="project" value="TreeGrafter"/>
</dbReference>
<dbReference type="InterPro" id="IPR011623">
    <property type="entry name" value="7TMR_DISM_rcpt_extracell_dom1"/>
</dbReference>
<feature type="transmembrane region" description="Helical" evidence="3">
    <location>
        <begin position="281"/>
        <end position="304"/>
    </location>
</feature>
<dbReference type="InterPro" id="IPR000160">
    <property type="entry name" value="GGDEF_dom"/>
</dbReference>
<evidence type="ECO:0000313" key="11">
    <source>
        <dbReference type="Proteomes" id="UP000287746"/>
    </source>
</evidence>
<reference evidence="6" key="1">
    <citation type="submission" date="2016-12" db="EMBL/GenBank/DDBJ databases">
        <title>Whole genome sequencing of Sphingomonas koreensis.</title>
        <authorList>
            <person name="Conlan S."/>
            <person name="Thomas P.J."/>
            <person name="Mullikin J."/>
            <person name="Palmore T.N."/>
            <person name="Frank K.M."/>
            <person name="Segre J.A."/>
        </authorList>
    </citation>
    <scope>NUCLEOTIDE SEQUENCE</scope>
    <source>
        <strain evidence="6">ABOJV</strain>
    </source>
</reference>
<dbReference type="InterPro" id="IPR029787">
    <property type="entry name" value="Nucleotide_cyclase"/>
</dbReference>
<feature type="transmembrane region" description="Helical" evidence="3">
    <location>
        <begin position="181"/>
        <end position="202"/>
    </location>
</feature>
<dbReference type="AlphaFoldDB" id="A0A1L6J9S9"/>
<keyword evidence="9" id="KW-1185">Reference proteome</keyword>
<dbReference type="Pfam" id="PF00990">
    <property type="entry name" value="GGDEF"/>
    <property type="match status" value="1"/>
</dbReference>
<protein>
    <recommendedName>
        <fullName evidence="1">diguanylate cyclase</fullName>
        <ecNumber evidence="1">2.7.7.65</ecNumber>
    </recommendedName>
</protein>
<dbReference type="InterPro" id="IPR043128">
    <property type="entry name" value="Rev_trsase/Diguanyl_cyclase"/>
</dbReference>
<dbReference type="GO" id="GO:0005886">
    <property type="term" value="C:plasma membrane"/>
    <property type="evidence" value="ECO:0007669"/>
    <property type="project" value="TreeGrafter"/>
</dbReference>
<evidence type="ECO:0000313" key="10">
    <source>
        <dbReference type="Proteomes" id="UP000286681"/>
    </source>
</evidence>
<feature type="signal peptide" evidence="4">
    <location>
        <begin position="1"/>
        <end position="26"/>
    </location>
</feature>
<dbReference type="Proteomes" id="UP000286681">
    <property type="component" value="Unassembled WGS sequence"/>
</dbReference>
<dbReference type="SMART" id="SM00267">
    <property type="entry name" value="GGDEF"/>
    <property type="match status" value="1"/>
</dbReference>
<feature type="chain" id="PRO_5041797866" description="diguanylate cyclase" evidence="4">
    <location>
        <begin position="27"/>
        <end position="564"/>
    </location>
</feature>
<reference evidence="9" key="2">
    <citation type="submission" date="2016-12" db="EMBL/GenBank/DDBJ databases">
        <title>Whole genome sequencing of Sphingomonas sp. ABOJV.</title>
        <authorList>
            <person name="Conlan S."/>
            <person name="Thomas P.J."/>
            <person name="Mullikin J."/>
            <person name="Palmore T.N."/>
            <person name="Frank K.M."/>
            <person name="Segre J.A."/>
        </authorList>
    </citation>
    <scope>NUCLEOTIDE SEQUENCE [LARGE SCALE GENOMIC DNA]</scope>
    <source>
        <strain evidence="9">ABOJV</strain>
    </source>
</reference>
<feature type="transmembrane region" description="Helical" evidence="3">
    <location>
        <begin position="214"/>
        <end position="237"/>
    </location>
</feature>
<dbReference type="EC" id="2.7.7.65" evidence="1"/>
<dbReference type="PANTHER" id="PTHR45138">
    <property type="entry name" value="REGULATORY COMPONENTS OF SENSORY TRANSDUCTION SYSTEM"/>
    <property type="match status" value="1"/>
</dbReference>
<dbReference type="NCBIfam" id="TIGR00254">
    <property type="entry name" value="GGDEF"/>
    <property type="match status" value="1"/>
</dbReference>
<evidence type="ECO:0000256" key="4">
    <source>
        <dbReference type="SAM" id="SignalP"/>
    </source>
</evidence>
<dbReference type="RefSeq" id="WP_075151449.1">
    <property type="nucleotide sequence ID" value="NZ_CP018820.1"/>
</dbReference>
<accession>A0A1L6J9S9</accession>
<keyword evidence="4" id="KW-0732">Signal</keyword>
<name>A0A1L6J9S9_9SPHN</name>
<dbReference type="InterPro" id="IPR050469">
    <property type="entry name" value="Diguanylate_Cyclase"/>
</dbReference>
<evidence type="ECO:0000313" key="6">
    <source>
        <dbReference type="EMBL" id="APR52678.1"/>
    </source>
</evidence>
<dbReference type="SUPFAM" id="SSF55073">
    <property type="entry name" value="Nucleotide cyclase"/>
    <property type="match status" value="1"/>
</dbReference>
<gene>
    <name evidence="6" type="ORF">BRX40_09795</name>
    <name evidence="7" type="ORF">CA257_14295</name>
    <name evidence="8" type="ORF">DAH66_20325</name>
</gene>
<evidence type="ECO:0000256" key="1">
    <source>
        <dbReference type="ARBA" id="ARBA00012528"/>
    </source>
</evidence>
<reference evidence="10 11" key="3">
    <citation type="submission" date="2018-07" db="EMBL/GenBank/DDBJ databases">
        <title>Genomic and Epidemiologic Investigation of an Indolent Hospital Outbreak.</title>
        <authorList>
            <person name="Johnson R.C."/>
            <person name="Deming C."/>
            <person name="Conlan S."/>
            <person name="Zellmer C.J."/>
            <person name="Michelin A.V."/>
            <person name="Lee-Lin S."/>
            <person name="Thomas P.J."/>
            <person name="Park M."/>
            <person name="Weingarten R.A."/>
            <person name="Less J."/>
            <person name="Dekker J.P."/>
            <person name="Frank K.M."/>
            <person name="Musser K.A."/>
            <person name="Mcquiston J.R."/>
            <person name="Henderson D.K."/>
            <person name="Lau A.F."/>
            <person name="Palmore T.N."/>
            <person name="Segre J.A."/>
        </authorList>
    </citation>
    <scope>NUCLEOTIDE SEQUENCE [LARGE SCALE GENOMIC DNA]</scope>
    <source>
        <strain evidence="8 11">SK-CDC1_0717</strain>
        <strain evidence="7 10">SK-NIH.Env10_0317</strain>
    </source>
</reference>
<keyword evidence="3" id="KW-0472">Membrane</keyword>
<dbReference type="EMBL" id="CP018820">
    <property type="protein sequence ID" value="APR52678.1"/>
    <property type="molecule type" value="Genomic_DNA"/>
</dbReference>
<feature type="transmembrane region" description="Helical" evidence="3">
    <location>
        <begin position="310"/>
        <end position="329"/>
    </location>
</feature>
<dbReference type="Proteomes" id="UP000185161">
    <property type="component" value="Chromosome"/>
</dbReference>
<dbReference type="Pfam" id="PF07695">
    <property type="entry name" value="7TMR-DISM_7TM"/>
    <property type="match status" value="1"/>
</dbReference>
<evidence type="ECO:0000313" key="7">
    <source>
        <dbReference type="EMBL" id="RSV01863.1"/>
    </source>
</evidence>
<organism evidence="6 9">
    <name type="scientific">Sphingomonas koreensis</name>
    <dbReference type="NCBI Taxonomy" id="93064"/>
    <lineage>
        <taxon>Bacteria</taxon>
        <taxon>Pseudomonadati</taxon>
        <taxon>Pseudomonadota</taxon>
        <taxon>Alphaproteobacteria</taxon>
        <taxon>Sphingomonadales</taxon>
        <taxon>Sphingomonadaceae</taxon>
        <taxon>Sphingomonas</taxon>
    </lineage>
</organism>
<keyword evidence="3" id="KW-1133">Transmembrane helix</keyword>